<dbReference type="EC" id="1.2.1.32" evidence="8"/>
<dbReference type="Gene3D" id="3.40.605.10">
    <property type="entry name" value="Aldehyde Dehydrogenase, Chain A, domain 1"/>
    <property type="match status" value="1"/>
</dbReference>
<protein>
    <submittedName>
        <fullName evidence="8">2-aminomuconic semialdehyde dehydrogenase (DmpC)</fullName>
        <ecNumber evidence="8">1.2.1.32</ecNumber>
    </submittedName>
</protein>
<evidence type="ECO:0000259" key="7">
    <source>
        <dbReference type="Pfam" id="PF00171"/>
    </source>
</evidence>
<dbReference type="CDD" id="cd07093">
    <property type="entry name" value="ALDH_F8_HMSADH"/>
    <property type="match status" value="1"/>
</dbReference>
<dbReference type="Pfam" id="PF00171">
    <property type="entry name" value="Aldedh"/>
    <property type="match status" value="1"/>
</dbReference>
<dbReference type="FunFam" id="3.40.605.10:FF:000026">
    <property type="entry name" value="Aldehyde dehydrogenase, putative"/>
    <property type="match status" value="1"/>
</dbReference>
<evidence type="ECO:0000313" key="8">
    <source>
        <dbReference type="EMBL" id="AIF17172.1"/>
    </source>
</evidence>
<accession>A0A075HS03</accession>
<dbReference type="EMBL" id="KF901074">
    <property type="protein sequence ID" value="AIF17172.1"/>
    <property type="molecule type" value="Genomic_DNA"/>
</dbReference>
<dbReference type="PANTHER" id="PTHR43720">
    <property type="entry name" value="2-AMINOMUCONIC SEMIALDEHYDE DEHYDROGENASE"/>
    <property type="match status" value="1"/>
</dbReference>
<dbReference type="InterPro" id="IPR015590">
    <property type="entry name" value="Aldehyde_DH_dom"/>
</dbReference>
<name>A0A075HS03_9EURY</name>
<dbReference type="Gene3D" id="3.40.309.10">
    <property type="entry name" value="Aldehyde Dehydrogenase, Chain A, domain 2"/>
    <property type="match status" value="1"/>
</dbReference>
<evidence type="ECO:0000256" key="4">
    <source>
        <dbReference type="ARBA" id="ARBA00023027"/>
    </source>
</evidence>
<dbReference type="FunFam" id="3.40.309.10:FF:000012">
    <property type="entry name" value="Betaine aldehyde dehydrogenase"/>
    <property type="match status" value="1"/>
</dbReference>
<proteinExistence type="inferred from homology"/>
<dbReference type="InterPro" id="IPR016162">
    <property type="entry name" value="Ald_DH_N"/>
</dbReference>
<dbReference type="FunFam" id="3.40.605.10:FF:000007">
    <property type="entry name" value="NAD/NADP-dependent betaine aldehyde dehydrogenase"/>
    <property type="match status" value="1"/>
</dbReference>
<evidence type="ECO:0000256" key="5">
    <source>
        <dbReference type="PROSITE-ProRule" id="PRU10007"/>
    </source>
</evidence>
<dbReference type="AlphaFoldDB" id="A0A075HS03"/>
<comment type="subunit">
    <text evidence="2">Homotetramer.</text>
</comment>
<keyword evidence="4" id="KW-0520">NAD</keyword>
<evidence type="ECO:0000256" key="2">
    <source>
        <dbReference type="ARBA" id="ARBA00011881"/>
    </source>
</evidence>
<feature type="active site" evidence="5">
    <location>
        <position position="249"/>
    </location>
</feature>
<dbReference type="InterPro" id="IPR016161">
    <property type="entry name" value="Ald_DH/histidinol_DH"/>
</dbReference>
<sequence>MMELIANYINGKFILPISKSYLDVYEPATGQVYAQVPDSNQKDIEIAVKAATNAFHEWSESKIEYRSGILHSIADELEKRLDELAEYESRDTGKPISLARSVDIPRAIANFRFFAGYINNFENESELNSDISSNFIYRSPLGVVGCISPWNLPLYLFSWKIAPALAVGNTVLGKPSEITPYTAFKLGEVCAAAGVPNGVLNIVHGSGQQTGDAIVRHPGVKAISFTGGTNTGEIIAKTAAPMLKKISLELGGKNPAIVYADCDYKKTLAAVVKSSFTNQGQICLSSSRILIEKPIYDRFKTDFVKKVSELKPEDPANDSSSFGALVSKEQFEKIEFFINLIQEEGGEILTGGNSGNLNGRCENGWFFEPTVVSGLDNKSRVNQEEIFGPVVTLISFDGEDDGVSIANDTVYGLSATIWTEDIEKANRTARSLDSGVIWINCWLVRDLRTPFGGMKQSGVGREGGMEVLNFFTEQKNICMSYR</sequence>
<dbReference type="PANTHER" id="PTHR43720:SF2">
    <property type="entry name" value="2-AMINOMUCONIC SEMIALDEHYDE DEHYDROGENASE"/>
    <property type="match status" value="1"/>
</dbReference>
<evidence type="ECO:0000256" key="3">
    <source>
        <dbReference type="ARBA" id="ARBA00023002"/>
    </source>
</evidence>
<comment type="similarity">
    <text evidence="1 6">Belongs to the aldehyde dehydrogenase family.</text>
</comment>
<gene>
    <name evidence="8" type="primary">dmpC</name>
</gene>
<evidence type="ECO:0000256" key="1">
    <source>
        <dbReference type="ARBA" id="ARBA00009986"/>
    </source>
</evidence>
<dbReference type="GO" id="GO:0047102">
    <property type="term" value="F:aminomuconate-semialdehyde dehydrogenase activity"/>
    <property type="evidence" value="ECO:0007669"/>
    <property type="project" value="UniProtKB-EC"/>
</dbReference>
<keyword evidence="3 6" id="KW-0560">Oxidoreductase</keyword>
<organism evidence="8">
    <name type="scientific">uncultured marine group II/III euryarchaeote KM3_76_C12</name>
    <dbReference type="NCBI Taxonomy" id="1456506"/>
    <lineage>
        <taxon>Archaea</taxon>
        <taxon>Methanobacteriati</taxon>
        <taxon>Methanobacteriota</taxon>
        <taxon>environmental samples</taxon>
    </lineage>
</organism>
<dbReference type="InterPro" id="IPR029510">
    <property type="entry name" value="Ald_DH_CS_GLU"/>
</dbReference>
<feature type="domain" description="Aldehyde dehydrogenase" evidence="7">
    <location>
        <begin position="21"/>
        <end position="477"/>
    </location>
</feature>
<reference evidence="8" key="1">
    <citation type="journal article" date="2014" name="Genome Biol. Evol.">
        <title>Pangenome evidence for extensive interdomain horizontal transfer affecting lineage core and shell genes in uncultured planktonic thaumarchaeota and euryarchaeota.</title>
        <authorList>
            <person name="Deschamps P."/>
            <person name="Zivanovic Y."/>
            <person name="Moreira D."/>
            <person name="Rodriguez-Valera F."/>
            <person name="Lopez-Garcia P."/>
        </authorList>
    </citation>
    <scope>NUCLEOTIDE SEQUENCE</scope>
</reference>
<evidence type="ECO:0000256" key="6">
    <source>
        <dbReference type="RuleBase" id="RU003345"/>
    </source>
</evidence>
<dbReference type="InterPro" id="IPR016163">
    <property type="entry name" value="Ald_DH_C"/>
</dbReference>
<dbReference type="PROSITE" id="PS00687">
    <property type="entry name" value="ALDEHYDE_DEHYDR_GLU"/>
    <property type="match status" value="1"/>
</dbReference>
<dbReference type="SUPFAM" id="SSF53720">
    <property type="entry name" value="ALDH-like"/>
    <property type="match status" value="1"/>
</dbReference>